<evidence type="ECO:0000313" key="3">
    <source>
        <dbReference type="Proteomes" id="UP000251120"/>
    </source>
</evidence>
<evidence type="ECO:0000256" key="1">
    <source>
        <dbReference type="SAM" id="Phobius"/>
    </source>
</evidence>
<feature type="transmembrane region" description="Helical" evidence="1">
    <location>
        <begin position="295"/>
        <end position="315"/>
    </location>
</feature>
<keyword evidence="1" id="KW-0472">Membrane</keyword>
<organism evidence="2 3">
    <name type="scientific">Francisella adeliensis</name>
    <dbReference type="NCBI Taxonomy" id="2007306"/>
    <lineage>
        <taxon>Bacteria</taxon>
        <taxon>Pseudomonadati</taxon>
        <taxon>Pseudomonadota</taxon>
        <taxon>Gammaproteobacteria</taxon>
        <taxon>Thiotrichales</taxon>
        <taxon>Francisellaceae</taxon>
        <taxon>Francisella</taxon>
    </lineage>
</organism>
<accession>A0A2Z4Y0W5</accession>
<evidence type="ECO:0000313" key="2">
    <source>
        <dbReference type="EMBL" id="AXA34579.1"/>
    </source>
</evidence>
<proteinExistence type="predicted"/>
<dbReference type="Proteomes" id="UP000251120">
    <property type="component" value="Chromosome"/>
</dbReference>
<sequence length="1020" mass="121215">MMSYIYMLYFLPVLVISFFLLKKYAMFCFKSKQSNFISRMLISIFAINKLHLTYRTFIKSLPLRYRLKYRFLTKKLVVENYLDESNEAAIKIRLIDKSIICSININYLSKEKFTYKEIRKFLKKFSKGRINNILFKIDIATYEKDLEESFFQECLELFRVLKKYFSHKLYSNFMFTYDKATQGAMAWEKLCKINEYPMYWDNVLPSDLFFKDLFNMDNTCNSLLKESLTPKEIIDLHCFIGKLLEVSNKLHVLNKNPYCIKFKGFYLLRDEDKKSQYINKDTINRSYSHSKVLKYRFIGIILFTITMLLPTYYVFFYKNKILTEVNQSGTLKEKVNLSDLDNFFLDINNKISFSKIITPFRNHSVDYKSAWKEYILDNRIKEKAYQTNSLIEEFSLLNIQSKSHFEYLNSNFPLGIVSWSSLTSLDIPTLVVWDEVEPIARCKYKPSHFDIDKYDFKLDIDKVIKKANKFISTPEQRAVDKEFYRNILFLLLVNTLSKNTNDDLGCQQLHEISEQMLLRKNLALTHKEFNLLVNVAAILDIRLLLPKIRRASSLYLFNAYIEEAYRDLGYISLIDKAPLIKKINSIVLEKKSIPFIFFKEKGKYYSKVNYNSTVSHAYMKFIGVSESVDKYSPELSKLLRLYFAKNLDFYISNYVRYNLSLIYKVDSFYSNYDYNSVKKLQLVLKTGNFQKKLSYVIDNLSLFAENKNILEDIKSLKILKKNIDGYKQIVSQEVRYLEKASLSNEHIERGYKTNQQRLIEEFDKYSKEIKLNKNVKELIYSPIKNYERIYIDIIKHRVDSYWVMNVKWIYQELYDFFPFTIESKKNMKINYLIELLGNNGVYVEKIKQIKPELNFLKNIGEISGLEYSEQYFRIENLRSYFFQRSGKLKPLELSIKTHGPLISEFVKNSNSSDINVYYSKLDINNDSLYGFGVDHIYSKFKLDWWHANVAKIELLDSNYNQEKSISFNENWSIFRLLSVAKVNEQKHIYSWVFGENMRSSYLVSFEAPLLLTKEEVNEAE</sequence>
<dbReference type="OrthoDB" id="5606247at2"/>
<gene>
    <name evidence="2" type="ORF">CDH04_09305</name>
</gene>
<protein>
    <submittedName>
        <fullName evidence="2">Uncharacterized protein</fullName>
    </submittedName>
</protein>
<keyword evidence="1" id="KW-0812">Transmembrane</keyword>
<dbReference type="EMBL" id="CP021781">
    <property type="protein sequence ID" value="AXA34579.1"/>
    <property type="molecule type" value="Genomic_DNA"/>
</dbReference>
<keyword evidence="1" id="KW-1133">Transmembrane helix</keyword>
<dbReference type="KEGG" id="fad:CDH04_09305"/>
<reference evidence="2 3" key="1">
    <citation type="submission" date="2017-06" db="EMBL/GenBank/DDBJ databases">
        <title>Complete genome of Francisella adeliensis.</title>
        <authorList>
            <person name="Vallesi A."/>
            <person name="Sjodin A."/>
        </authorList>
    </citation>
    <scope>NUCLEOTIDE SEQUENCE [LARGE SCALE GENOMIC DNA]</scope>
    <source>
        <strain evidence="2 3">FDC440</strain>
    </source>
</reference>
<name>A0A2Z4Y0W5_9GAMM</name>
<feature type="transmembrane region" description="Helical" evidence="1">
    <location>
        <begin position="6"/>
        <end position="25"/>
    </location>
</feature>
<dbReference type="AlphaFoldDB" id="A0A2Z4Y0W5"/>